<accession>A0AAD3D135</accession>
<evidence type="ECO:0000313" key="2">
    <source>
        <dbReference type="Proteomes" id="UP001054902"/>
    </source>
</evidence>
<evidence type="ECO:0000313" key="1">
    <source>
        <dbReference type="EMBL" id="GFH55853.1"/>
    </source>
</evidence>
<name>A0AAD3D135_9STRA</name>
<organism evidence="1 2">
    <name type="scientific">Chaetoceros tenuissimus</name>
    <dbReference type="NCBI Taxonomy" id="426638"/>
    <lineage>
        <taxon>Eukaryota</taxon>
        <taxon>Sar</taxon>
        <taxon>Stramenopiles</taxon>
        <taxon>Ochrophyta</taxon>
        <taxon>Bacillariophyta</taxon>
        <taxon>Coscinodiscophyceae</taxon>
        <taxon>Chaetocerotophycidae</taxon>
        <taxon>Chaetocerotales</taxon>
        <taxon>Chaetocerotaceae</taxon>
        <taxon>Chaetoceros</taxon>
    </lineage>
</organism>
<dbReference type="AlphaFoldDB" id="A0AAD3D135"/>
<sequence>MHLKTLEDELKGTMSKALGNQGRKLLQIIEKMHAEREHYANLIQDYSMQKEEKENEQELNVDEIPKSIKIQMFQTIRTHNNLRKDAMTARWELLVHRQAVGFITNNHKFVNDRFPIPNIMELPGSLDQWEGIDQECDLYVQQKNQQRAQESVTRNFSDQLDWWSKIGRWR</sequence>
<proteinExistence type="predicted"/>
<keyword evidence="2" id="KW-1185">Reference proteome</keyword>
<reference evidence="1 2" key="1">
    <citation type="journal article" date="2021" name="Sci. Rep.">
        <title>The genome of the diatom Chaetoceros tenuissimus carries an ancient integrated fragment of an extant virus.</title>
        <authorList>
            <person name="Hongo Y."/>
            <person name="Kimura K."/>
            <person name="Takaki Y."/>
            <person name="Yoshida Y."/>
            <person name="Baba S."/>
            <person name="Kobayashi G."/>
            <person name="Nagasaki K."/>
            <person name="Hano T."/>
            <person name="Tomaru Y."/>
        </authorList>
    </citation>
    <scope>NUCLEOTIDE SEQUENCE [LARGE SCALE GENOMIC DNA]</scope>
    <source>
        <strain evidence="1 2">NIES-3715</strain>
    </source>
</reference>
<gene>
    <name evidence="1" type="ORF">CTEN210_12329</name>
</gene>
<dbReference type="Proteomes" id="UP001054902">
    <property type="component" value="Unassembled WGS sequence"/>
</dbReference>
<comment type="caution">
    <text evidence="1">The sequence shown here is derived from an EMBL/GenBank/DDBJ whole genome shotgun (WGS) entry which is preliminary data.</text>
</comment>
<protein>
    <submittedName>
        <fullName evidence="1">Uncharacterized protein</fullName>
    </submittedName>
</protein>
<dbReference type="EMBL" id="BLLK01000051">
    <property type="protein sequence ID" value="GFH55853.1"/>
    <property type="molecule type" value="Genomic_DNA"/>
</dbReference>